<feature type="chain" id="PRO_5039111773" evidence="5">
    <location>
        <begin position="23"/>
        <end position="318"/>
    </location>
</feature>
<evidence type="ECO:0000256" key="1">
    <source>
        <dbReference type="ARBA" id="ARBA00004193"/>
    </source>
</evidence>
<dbReference type="GO" id="GO:0030288">
    <property type="term" value="C:outer membrane-bounded periplasmic space"/>
    <property type="evidence" value="ECO:0007669"/>
    <property type="project" value="TreeGrafter"/>
</dbReference>
<name>A0A0J1II80_NIACI</name>
<dbReference type="GO" id="GO:1901678">
    <property type="term" value="P:iron coordination entity transport"/>
    <property type="evidence" value="ECO:0007669"/>
    <property type="project" value="UniProtKB-ARBA"/>
</dbReference>
<keyword evidence="3" id="KW-0813">Transport</keyword>
<comment type="subcellular location">
    <subcellularLocation>
        <location evidence="1">Cell membrane</location>
        <topology evidence="1">Lipid-anchor</topology>
    </subcellularLocation>
</comment>
<reference evidence="7 8" key="1">
    <citation type="submission" date="2015-05" db="EMBL/GenBank/DDBJ databases">
        <title>Whole genome sequence and identification of bacterial endophytes from Costus igneus.</title>
        <authorList>
            <person name="Lee Y.P."/>
            <person name="Gan H.M."/>
            <person name="Eng W."/>
            <person name="Wheatley M.S."/>
            <person name="Caraballo A."/>
            <person name="Polter S."/>
            <person name="Savka M.A."/>
            <person name="Hudson A.O."/>
        </authorList>
    </citation>
    <scope>NUCLEOTIDE SEQUENCE [LARGE SCALE GENOMIC DNA]</scope>
    <source>
        <strain evidence="7 8">RIT379</strain>
    </source>
</reference>
<organism evidence="7 8">
    <name type="scientific">Niallia circulans</name>
    <name type="common">Bacillus circulans</name>
    <dbReference type="NCBI Taxonomy" id="1397"/>
    <lineage>
        <taxon>Bacteria</taxon>
        <taxon>Bacillati</taxon>
        <taxon>Bacillota</taxon>
        <taxon>Bacilli</taxon>
        <taxon>Bacillales</taxon>
        <taxon>Bacillaceae</taxon>
        <taxon>Niallia</taxon>
    </lineage>
</organism>
<evidence type="ECO:0000256" key="2">
    <source>
        <dbReference type="ARBA" id="ARBA00008814"/>
    </source>
</evidence>
<accession>A0A0J1II80</accession>
<evidence type="ECO:0000313" key="7">
    <source>
        <dbReference type="EMBL" id="KLV25621.1"/>
    </source>
</evidence>
<dbReference type="Proteomes" id="UP000036045">
    <property type="component" value="Unassembled WGS sequence"/>
</dbReference>
<dbReference type="PROSITE" id="PS50983">
    <property type="entry name" value="FE_B12_PBP"/>
    <property type="match status" value="1"/>
</dbReference>
<evidence type="ECO:0000259" key="6">
    <source>
        <dbReference type="PROSITE" id="PS50983"/>
    </source>
</evidence>
<dbReference type="RefSeq" id="WP_047943028.1">
    <property type="nucleotide sequence ID" value="NZ_LDPH01000014.1"/>
</dbReference>
<dbReference type="InterPro" id="IPR002491">
    <property type="entry name" value="ABC_transptr_periplasmic_BD"/>
</dbReference>
<feature type="domain" description="Fe/B12 periplasmic-binding" evidence="6">
    <location>
        <begin position="60"/>
        <end position="318"/>
    </location>
</feature>
<evidence type="ECO:0000256" key="3">
    <source>
        <dbReference type="ARBA" id="ARBA00022448"/>
    </source>
</evidence>
<dbReference type="Gene3D" id="3.40.50.1980">
    <property type="entry name" value="Nitrogenase molybdenum iron protein domain"/>
    <property type="match status" value="2"/>
</dbReference>
<proteinExistence type="inferred from homology"/>
<dbReference type="PANTHER" id="PTHR30532">
    <property type="entry name" value="IRON III DICITRATE-BINDING PERIPLASMIC PROTEIN"/>
    <property type="match status" value="1"/>
</dbReference>
<comment type="similarity">
    <text evidence="2">Belongs to the bacterial solute-binding protein 8 family.</text>
</comment>
<dbReference type="EMBL" id="LDPH01000014">
    <property type="protein sequence ID" value="KLV25621.1"/>
    <property type="molecule type" value="Genomic_DNA"/>
</dbReference>
<dbReference type="CDD" id="cd01138">
    <property type="entry name" value="FeuA"/>
    <property type="match status" value="1"/>
</dbReference>
<sequence length="318" mass="35002">MKKNLFFIFLAAFLLLTACSQTGEKNTSSSIKDSKGDGQSTTQEVTYLGEKYKIPAKVETIVTASQEAMEDAAMLGIKPAGAIATAGKFPAYLGDSMSEAEQIGEKMQPSVEKLLQLKPDVILGTSKFQPEVTDNLNKVAPMIPVSHISTNWKANLILLGQLTNKTEKAETIIADYEKNVTETKEGIQDKLAEKKVVMLRLRGGSLYIYPETVYFNPVLYGDLGLDVPEEVKKAKAQEMISLEKLAEMNPDYLFIQFEETENTDSSTALADLENNSIWKSLDAVKNNQVYENVVDPLAAGGTAWSKTTFLKAFADLFK</sequence>
<dbReference type="AlphaFoldDB" id="A0A0J1II80"/>
<protein>
    <submittedName>
        <fullName evidence="7">Iron-uptake system-binding protein</fullName>
    </submittedName>
</protein>
<comment type="caution">
    <text evidence="7">The sequence shown here is derived from an EMBL/GenBank/DDBJ whole genome shotgun (WGS) entry which is preliminary data.</text>
</comment>
<keyword evidence="8" id="KW-1185">Reference proteome</keyword>
<dbReference type="PROSITE" id="PS51257">
    <property type="entry name" value="PROKAR_LIPOPROTEIN"/>
    <property type="match status" value="1"/>
</dbReference>
<dbReference type="Pfam" id="PF01497">
    <property type="entry name" value="Peripla_BP_2"/>
    <property type="match status" value="1"/>
</dbReference>
<dbReference type="PANTHER" id="PTHR30532:SF10">
    <property type="entry name" value="IRON-UPTAKE SYSTEM-BINDING PROTEIN"/>
    <property type="match status" value="1"/>
</dbReference>
<gene>
    <name evidence="7" type="ORF">ABW02_14655</name>
</gene>
<feature type="signal peptide" evidence="5">
    <location>
        <begin position="1"/>
        <end position="22"/>
    </location>
</feature>
<keyword evidence="4 5" id="KW-0732">Signal</keyword>
<dbReference type="SUPFAM" id="SSF53807">
    <property type="entry name" value="Helical backbone' metal receptor"/>
    <property type="match status" value="1"/>
</dbReference>
<evidence type="ECO:0000256" key="5">
    <source>
        <dbReference type="SAM" id="SignalP"/>
    </source>
</evidence>
<dbReference type="GO" id="GO:0005886">
    <property type="term" value="C:plasma membrane"/>
    <property type="evidence" value="ECO:0007669"/>
    <property type="project" value="UniProtKB-SubCell"/>
</dbReference>
<evidence type="ECO:0000313" key="8">
    <source>
        <dbReference type="Proteomes" id="UP000036045"/>
    </source>
</evidence>
<dbReference type="InterPro" id="IPR051313">
    <property type="entry name" value="Bact_iron-sidero_bind"/>
</dbReference>
<evidence type="ECO:0000256" key="4">
    <source>
        <dbReference type="ARBA" id="ARBA00022729"/>
    </source>
</evidence>
<dbReference type="PATRIC" id="fig|1397.4.peg.1100"/>
<dbReference type="OrthoDB" id="26763at2"/>